<dbReference type="Proteomes" id="UP001283361">
    <property type="component" value="Unassembled WGS sequence"/>
</dbReference>
<gene>
    <name evidence="1" type="ORF">RRG08_009254</name>
</gene>
<accession>A0AAE1AZ18</accession>
<protein>
    <submittedName>
        <fullName evidence="1">Uncharacterized protein</fullName>
    </submittedName>
</protein>
<name>A0AAE1AZ18_9GAST</name>
<organism evidence="1 2">
    <name type="scientific">Elysia crispata</name>
    <name type="common">lettuce slug</name>
    <dbReference type="NCBI Taxonomy" id="231223"/>
    <lineage>
        <taxon>Eukaryota</taxon>
        <taxon>Metazoa</taxon>
        <taxon>Spiralia</taxon>
        <taxon>Lophotrochozoa</taxon>
        <taxon>Mollusca</taxon>
        <taxon>Gastropoda</taxon>
        <taxon>Heterobranchia</taxon>
        <taxon>Euthyneura</taxon>
        <taxon>Panpulmonata</taxon>
        <taxon>Sacoglossa</taxon>
        <taxon>Placobranchoidea</taxon>
        <taxon>Plakobranchidae</taxon>
        <taxon>Elysia</taxon>
    </lineage>
</organism>
<sequence length="86" mass="9526">MGNSDVLQPEKDNLYTNCTVRNEAKADPPYPQKKFGRNAILRAALEAGDLYANHIHPILPVISSRVISATLTPCSGYAQNLMYKYS</sequence>
<dbReference type="AlphaFoldDB" id="A0AAE1AZ18"/>
<reference evidence="1" key="1">
    <citation type="journal article" date="2023" name="G3 (Bethesda)">
        <title>A reference genome for the long-term kleptoplast-retaining sea slug Elysia crispata morphotype clarki.</title>
        <authorList>
            <person name="Eastman K.E."/>
            <person name="Pendleton A.L."/>
            <person name="Shaikh M.A."/>
            <person name="Suttiyut T."/>
            <person name="Ogas R."/>
            <person name="Tomko P."/>
            <person name="Gavelis G."/>
            <person name="Widhalm J.R."/>
            <person name="Wisecaver J.H."/>
        </authorList>
    </citation>
    <scope>NUCLEOTIDE SEQUENCE</scope>
    <source>
        <strain evidence="1">ECLA1</strain>
    </source>
</reference>
<evidence type="ECO:0000313" key="2">
    <source>
        <dbReference type="Proteomes" id="UP001283361"/>
    </source>
</evidence>
<evidence type="ECO:0000313" key="1">
    <source>
        <dbReference type="EMBL" id="KAK3796477.1"/>
    </source>
</evidence>
<proteinExistence type="predicted"/>
<comment type="caution">
    <text evidence="1">The sequence shown here is derived from an EMBL/GenBank/DDBJ whole genome shotgun (WGS) entry which is preliminary data.</text>
</comment>
<dbReference type="EMBL" id="JAWDGP010000881">
    <property type="protein sequence ID" value="KAK3796477.1"/>
    <property type="molecule type" value="Genomic_DNA"/>
</dbReference>
<keyword evidence="2" id="KW-1185">Reference proteome</keyword>